<evidence type="ECO:0000256" key="2">
    <source>
        <dbReference type="ARBA" id="ARBA00022692"/>
    </source>
</evidence>
<accession>A0A1H4SMB7</accession>
<evidence type="ECO:0000256" key="4">
    <source>
        <dbReference type="ARBA" id="ARBA00023136"/>
    </source>
</evidence>
<feature type="transmembrane region" description="Helical" evidence="5">
    <location>
        <begin position="425"/>
        <end position="445"/>
    </location>
</feature>
<dbReference type="SUPFAM" id="SSF103473">
    <property type="entry name" value="MFS general substrate transporter"/>
    <property type="match status" value="1"/>
</dbReference>
<feature type="transmembrane region" description="Helical" evidence="5">
    <location>
        <begin position="139"/>
        <end position="156"/>
    </location>
</feature>
<evidence type="ECO:0000313" key="8">
    <source>
        <dbReference type="Proteomes" id="UP000183407"/>
    </source>
</evidence>
<dbReference type="EMBL" id="FNTL01000004">
    <property type="protein sequence ID" value="SEC45312.1"/>
    <property type="molecule type" value="Genomic_DNA"/>
</dbReference>
<dbReference type="InterPro" id="IPR036259">
    <property type="entry name" value="MFS_trans_sf"/>
</dbReference>
<evidence type="ECO:0000313" key="7">
    <source>
        <dbReference type="EMBL" id="SEC45312.1"/>
    </source>
</evidence>
<sequence length="461" mass="47255">MTPHPRLGLSLVPGALRGFQTFGVFGHFARPFGERCTSRQSIGHSSNRMSTTEGRLAMTDSPHADASAYPRPARIAAAAAFGLQGFLLAAILTQLPQYQDRFGFDDTVIVVAVVTVSLVAGAGSVLAEHLARRFSSKSALRFGLATIAVAGGALGFSPNTAAFFACLSVYGAGLGMVDAAANMQAVSIQHAYGRFILSSFHAVWSVGAIAGALFVAATSALDVGVAAAQLTAALVVAVGLALCGPRLLVRTEPNRTTPPTAGGAIVPLRALLALGSAMALFYAIDFSVGNWSALYLRNVLFADAGTAALALAAYQCAALASRLSGDFWVAKYGEIAVVRAGSAIGIAGMTIVALAQSPAIAIAGFLVVGLGVPVVAPLCFSAAGRLAPTGQVDDVVARINLFNYVGTLVGGAIVGGVAAATSLRIGFVVPLLFAVALLLLAPAFAPDRDRDRRSEWAPERE</sequence>
<name>A0A1H4SMB7_RHOJO</name>
<feature type="transmembrane region" description="Helical" evidence="5">
    <location>
        <begin position="107"/>
        <end position="127"/>
    </location>
</feature>
<keyword evidence="3 5" id="KW-1133">Transmembrane helix</keyword>
<dbReference type="PROSITE" id="PS50850">
    <property type="entry name" value="MFS"/>
    <property type="match status" value="1"/>
</dbReference>
<feature type="transmembrane region" description="Helical" evidence="5">
    <location>
        <begin position="227"/>
        <end position="249"/>
    </location>
</feature>
<reference evidence="8" key="1">
    <citation type="submission" date="2016-10" db="EMBL/GenBank/DDBJ databases">
        <authorList>
            <person name="Varghese N."/>
        </authorList>
    </citation>
    <scope>NUCLEOTIDE SEQUENCE [LARGE SCALE GENOMIC DNA]</scope>
    <source>
        <strain evidence="8">DSM 44719</strain>
    </source>
</reference>
<dbReference type="InterPro" id="IPR051788">
    <property type="entry name" value="MFS_Transporter"/>
</dbReference>
<feature type="transmembrane region" description="Helical" evidence="5">
    <location>
        <begin position="336"/>
        <end position="354"/>
    </location>
</feature>
<feature type="transmembrane region" description="Helical" evidence="5">
    <location>
        <begin position="202"/>
        <end position="221"/>
    </location>
</feature>
<evidence type="ECO:0000259" key="6">
    <source>
        <dbReference type="PROSITE" id="PS50850"/>
    </source>
</evidence>
<feature type="transmembrane region" description="Helical" evidence="5">
    <location>
        <begin position="261"/>
        <end position="284"/>
    </location>
</feature>
<comment type="subcellular location">
    <subcellularLocation>
        <location evidence="1">Cell membrane</location>
        <topology evidence="1">Multi-pass membrane protein</topology>
    </subcellularLocation>
</comment>
<dbReference type="GO" id="GO:0022857">
    <property type="term" value="F:transmembrane transporter activity"/>
    <property type="evidence" value="ECO:0007669"/>
    <property type="project" value="InterPro"/>
</dbReference>
<feature type="transmembrane region" description="Helical" evidence="5">
    <location>
        <begin position="75"/>
        <end position="95"/>
    </location>
</feature>
<evidence type="ECO:0000256" key="3">
    <source>
        <dbReference type="ARBA" id="ARBA00022989"/>
    </source>
</evidence>
<feature type="domain" description="Major facilitator superfamily (MFS) profile" evidence="6">
    <location>
        <begin position="271"/>
        <end position="461"/>
    </location>
</feature>
<proteinExistence type="predicted"/>
<dbReference type="InterPro" id="IPR020846">
    <property type="entry name" value="MFS_dom"/>
</dbReference>
<evidence type="ECO:0000256" key="5">
    <source>
        <dbReference type="SAM" id="Phobius"/>
    </source>
</evidence>
<feature type="transmembrane region" description="Helical" evidence="5">
    <location>
        <begin position="304"/>
        <end position="324"/>
    </location>
</feature>
<feature type="transmembrane region" description="Helical" evidence="5">
    <location>
        <begin position="360"/>
        <end position="380"/>
    </location>
</feature>
<dbReference type="GO" id="GO:0005886">
    <property type="term" value="C:plasma membrane"/>
    <property type="evidence" value="ECO:0007669"/>
    <property type="project" value="UniProtKB-SubCell"/>
</dbReference>
<gene>
    <name evidence="7" type="ORF">SAMN04490220_1684</name>
</gene>
<dbReference type="PANTHER" id="PTHR23514">
    <property type="entry name" value="BYPASS OF STOP CODON PROTEIN 6"/>
    <property type="match status" value="1"/>
</dbReference>
<protein>
    <submittedName>
        <fullName evidence="7">Sugar phosphate permease</fullName>
    </submittedName>
</protein>
<evidence type="ECO:0000256" key="1">
    <source>
        <dbReference type="ARBA" id="ARBA00004651"/>
    </source>
</evidence>
<dbReference type="InterPro" id="IPR011701">
    <property type="entry name" value="MFS"/>
</dbReference>
<dbReference type="Gene3D" id="1.20.1250.20">
    <property type="entry name" value="MFS general substrate transporter like domains"/>
    <property type="match status" value="2"/>
</dbReference>
<dbReference type="AlphaFoldDB" id="A0A1H4SMB7"/>
<organism evidence="7 8">
    <name type="scientific">Rhodococcus jostii</name>
    <dbReference type="NCBI Taxonomy" id="132919"/>
    <lineage>
        <taxon>Bacteria</taxon>
        <taxon>Bacillati</taxon>
        <taxon>Actinomycetota</taxon>
        <taxon>Actinomycetes</taxon>
        <taxon>Mycobacteriales</taxon>
        <taxon>Nocardiaceae</taxon>
        <taxon>Rhodococcus</taxon>
    </lineage>
</organism>
<keyword evidence="4 5" id="KW-0472">Membrane</keyword>
<dbReference type="PANTHER" id="PTHR23514:SF13">
    <property type="entry name" value="INNER MEMBRANE PROTEIN YBJJ"/>
    <property type="match status" value="1"/>
</dbReference>
<feature type="transmembrane region" description="Helical" evidence="5">
    <location>
        <begin position="162"/>
        <end position="181"/>
    </location>
</feature>
<keyword evidence="2 5" id="KW-0812">Transmembrane</keyword>
<dbReference type="Proteomes" id="UP000183407">
    <property type="component" value="Unassembled WGS sequence"/>
</dbReference>
<dbReference type="Pfam" id="PF07690">
    <property type="entry name" value="MFS_1"/>
    <property type="match status" value="2"/>
</dbReference>
<feature type="transmembrane region" description="Helical" evidence="5">
    <location>
        <begin position="401"/>
        <end position="419"/>
    </location>
</feature>